<reference evidence="1" key="1">
    <citation type="submission" date="2020-06" db="EMBL/GenBank/DDBJ databases">
        <title>WGS assembly of Ceratodon purpureus strain R40.</title>
        <authorList>
            <person name="Carey S.B."/>
            <person name="Jenkins J."/>
            <person name="Shu S."/>
            <person name="Lovell J.T."/>
            <person name="Sreedasyam A."/>
            <person name="Maumus F."/>
            <person name="Tiley G.P."/>
            <person name="Fernandez-Pozo N."/>
            <person name="Barry K."/>
            <person name="Chen C."/>
            <person name="Wang M."/>
            <person name="Lipzen A."/>
            <person name="Daum C."/>
            <person name="Saski C.A."/>
            <person name="Payton A.C."/>
            <person name="Mcbreen J.C."/>
            <person name="Conrad R.E."/>
            <person name="Kollar L.M."/>
            <person name="Olsson S."/>
            <person name="Huttunen S."/>
            <person name="Landis J.B."/>
            <person name="Wickett N.J."/>
            <person name="Johnson M.G."/>
            <person name="Rensing S.A."/>
            <person name="Grimwood J."/>
            <person name="Schmutz J."/>
            <person name="Mcdaniel S.F."/>
        </authorList>
    </citation>
    <scope>NUCLEOTIDE SEQUENCE</scope>
    <source>
        <strain evidence="1">R40</strain>
    </source>
</reference>
<organism evidence="1 2">
    <name type="scientific">Ceratodon purpureus</name>
    <name type="common">Fire moss</name>
    <name type="synonym">Dicranum purpureum</name>
    <dbReference type="NCBI Taxonomy" id="3225"/>
    <lineage>
        <taxon>Eukaryota</taxon>
        <taxon>Viridiplantae</taxon>
        <taxon>Streptophyta</taxon>
        <taxon>Embryophyta</taxon>
        <taxon>Bryophyta</taxon>
        <taxon>Bryophytina</taxon>
        <taxon>Bryopsida</taxon>
        <taxon>Dicranidae</taxon>
        <taxon>Pseudoditrichales</taxon>
        <taxon>Ditrichaceae</taxon>
        <taxon>Ceratodon</taxon>
    </lineage>
</organism>
<keyword evidence="2" id="KW-1185">Reference proteome</keyword>
<evidence type="ECO:0000313" key="2">
    <source>
        <dbReference type="Proteomes" id="UP000822688"/>
    </source>
</evidence>
<proteinExistence type="predicted"/>
<sequence length="106" mass="12052">MFVRGLRMMEDLWDKDRNVPKSLEFGLSPNELPEIDNLWSHMIQEFSSALARNMTAPILGEWIGGFVTDLDADPAFVIQAGRAWLPTNISMADCLRLIPRSTLYIL</sequence>
<comment type="caution">
    <text evidence="1">The sequence shown here is derived from an EMBL/GenBank/DDBJ whole genome shotgun (WGS) entry which is preliminary data.</text>
</comment>
<accession>A0A8T0HML1</accession>
<dbReference type="Proteomes" id="UP000822688">
    <property type="component" value="Chromosome V"/>
</dbReference>
<evidence type="ECO:0000313" key="1">
    <source>
        <dbReference type="EMBL" id="KAG0572120.1"/>
    </source>
</evidence>
<protein>
    <submittedName>
        <fullName evidence="1">Uncharacterized protein</fullName>
    </submittedName>
</protein>
<name>A0A8T0HML1_CERPU</name>
<gene>
    <name evidence="1" type="ORF">KC19_VG070000</name>
</gene>
<dbReference type="EMBL" id="CM026426">
    <property type="protein sequence ID" value="KAG0572120.1"/>
    <property type="molecule type" value="Genomic_DNA"/>
</dbReference>
<dbReference type="AlphaFoldDB" id="A0A8T0HML1"/>